<comment type="caution">
    <text evidence="6">The sequence shown here is derived from an EMBL/GenBank/DDBJ whole genome shotgun (WGS) entry which is preliminary data.</text>
</comment>
<feature type="region of interest" description="Disordered" evidence="4">
    <location>
        <begin position="974"/>
        <end position="1007"/>
    </location>
</feature>
<keyword evidence="1" id="KW-0479">Metal-binding</keyword>
<dbReference type="InterPro" id="IPR002893">
    <property type="entry name" value="Znf_MYND"/>
</dbReference>
<name>A0A836C2C1_9CHLO</name>
<keyword evidence="2" id="KW-0863">Zinc-finger</keyword>
<feature type="compositionally biased region" description="Low complexity" evidence="4">
    <location>
        <begin position="370"/>
        <end position="379"/>
    </location>
</feature>
<keyword evidence="7" id="KW-1185">Reference proteome</keyword>
<accession>A0A836C2C1</accession>
<evidence type="ECO:0000256" key="1">
    <source>
        <dbReference type="ARBA" id="ARBA00022723"/>
    </source>
</evidence>
<feature type="compositionally biased region" description="Low complexity" evidence="4">
    <location>
        <begin position="727"/>
        <end position="753"/>
    </location>
</feature>
<dbReference type="GO" id="GO:0008270">
    <property type="term" value="F:zinc ion binding"/>
    <property type="evidence" value="ECO:0007669"/>
    <property type="project" value="UniProtKB-KW"/>
</dbReference>
<evidence type="ECO:0000259" key="5">
    <source>
        <dbReference type="Pfam" id="PF01753"/>
    </source>
</evidence>
<evidence type="ECO:0000256" key="4">
    <source>
        <dbReference type="SAM" id="MobiDB-lite"/>
    </source>
</evidence>
<dbReference type="AlphaFoldDB" id="A0A836C2C1"/>
<evidence type="ECO:0000256" key="3">
    <source>
        <dbReference type="ARBA" id="ARBA00022833"/>
    </source>
</evidence>
<reference evidence="6" key="1">
    <citation type="journal article" date="2020" name="bioRxiv">
        <title>Comparative genomics of Chlamydomonas.</title>
        <authorList>
            <person name="Craig R.J."/>
            <person name="Hasan A.R."/>
            <person name="Ness R.W."/>
            <person name="Keightley P.D."/>
        </authorList>
    </citation>
    <scope>NUCLEOTIDE SEQUENCE</scope>
    <source>
        <strain evidence="6">CCAP 11/70</strain>
    </source>
</reference>
<dbReference type="Gene3D" id="6.10.140.2220">
    <property type="match status" value="1"/>
</dbReference>
<dbReference type="SUPFAM" id="SSF144232">
    <property type="entry name" value="HIT/MYND zinc finger-like"/>
    <property type="match status" value="1"/>
</dbReference>
<gene>
    <name evidence="6" type="ORF">HYH03_005658</name>
</gene>
<feature type="region of interest" description="Disordered" evidence="4">
    <location>
        <begin position="718"/>
        <end position="761"/>
    </location>
</feature>
<protein>
    <recommendedName>
        <fullName evidence="5">MYND-type domain-containing protein</fullName>
    </recommendedName>
</protein>
<feature type="domain" description="MYND-type" evidence="5">
    <location>
        <begin position="1106"/>
        <end position="1137"/>
    </location>
</feature>
<dbReference type="Proteomes" id="UP000612055">
    <property type="component" value="Unassembled WGS sequence"/>
</dbReference>
<proteinExistence type="predicted"/>
<feature type="region of interest" description="Disordered" evidence="4">
    <location>
        <begin position="370"/>
        <end position="390"/>
    </location>
</feature>
<organism evidence="6 7">
    <name type="scientific">Edaphochlamys debaryana</name>
    <dbReference type="NCBI Taxonomy" id="47281"/>
    <lineage>
        <taxon>Eukaryota</taxon>
        <taxon>Viridiplantae</taxon>
        <taxon>Chlorophyta</taxon>
        <taxon>core chlorophytes</taxon>
        <taxon>Chlorophyceae</taxon>
        <taxon>CS clade</taxon>
        <taxon>Chlamydomonadales</taxon>
        <taxon>Chlamydomonadales incertae sedis</taxon>
        <taxon>Edaphochlamys</taxon>
    </lineage>
</organism>
<evidence type="ECO:0000256" key="2">
    <source>
        <dbReference type="ARBA" id="ARBA00022771"/>
    </source>
</evidence>
<sequence length="1150" mass="117004">MARADHLGALSADDKEEERQRRIHAFCNAEAELNAAVRRLGYDSWTTSSQDEGAQPKVLWLAALSSAGAPAWFLRQLRALPALVANAERLDASAGSSPAASRRSAEANAACDALGTCCEGAVIALVLSLQTLRCLDPIQDWAHVRLYGAPFFEAGFMQALSEAASSLAAAAQGSASRPPGPDGTELSETVARGCALISMVASTHFSWVTRIIAAHVQVHALRPLRSGAACGPLSEPVVRLPAALRDSELLASAARYILACPGPDFLLLPGQALRGHNAALVAEAEAETEASVGLPFRRRPKYQPSFFATAVAMLVNVARRISESTPQRQPLPAALQCLGRTLGQALDQPDVAALRLAMLETVWEQAGMGPAAGGAADSGLHGGQGAEEEGHSEDDLRLLWEYQRHVITASLGLWQEASSRVLCAPHGCRLPPERGVRPALQLARTAARTAEAICRLSRGQGLAGTYGPSVWRSLFMDLVDIRACLLPPETPMQTPPPRPAPEAACWAEAAAFLLPVACHALEAALKQPSPSPAMTFIQVEDLNQCMGALSTPAEAWPAGSQGPGDLRCRLRRADLGTSLDHAQRLGFAAEDRISEHTAARAASPEFLSSRLGPLPIRLLQAVLHLRLTPLAHAGSGGGGGGGGGSGGAGGELVLGGTGGLALTCGKRALALAVRIEGAAAGGLAQAGAQPSCAPDSPAPLLAALGTYASHVSRLRESVTEGAGTAGRGAPAPAGARAASARAGGRRGPAAAGPASGGGTSGAGGGALGAELEAYVMQATARLAAAAVAYPTVLDCTAAPEGTQANLMRTNAGETAIKELSTSLGYVAALCGTPESLAAQGRLLACQPHRLLAAGCKVLCARRYPTAETSSLGAAMARDAALAVKLTHSLVLALGRMGSHPGLSARVRRWLLPPSPQPVSEAGTATQAELEAGAEERGCLQRAWGAGMSVGRQAGGEAGQLAAAGLALLYAQPAGGSGEGSGSGSGGGSGGGSGSRGGGEQAGDAGAEAAFRQAAASLAEWAAARNPTVSGRSAGRLPPLPPALTRGLAAADIAATAAPGMQAAAEVLRAPLPPLLAVPPAGQVRTRLRVCGFPSCVSYGGRSEADLLLKQCGGCKAVRYCGPECQRSHWREGHRGECGAMTAARAAGEQE</sequence>
<evidence type="ECO:0000313" key="7">
    <source>
        <dbReference type="Proteomes" id="UP000612055"/>
    </source>
</evidence>
<dbReference type="Pfam" id="PF01753">
    <property type="entry name" value="zf-MYND"/>
    <property type="match status" value="1"/>
</dbReference>
<dbReference type="EMBL" id="JAEHOE010000019">
    <property type="protein sequence ID" value="KAG2496434.1"/>
    <property type="molecule type" value="Genomic_DNA"/>
</dbReference>
<dbReference type="OrthoDB" id="534422at2759"/>
<keyword evidence="3" id="KW-0862">Zinc</keyword>
<feature type="compositionally biased region" description="Gly residues" evidence="4">
    <location>
        <begin position="974"/>
        <end position="1000"/>
    </location>
</feature>
<evidence type="ECO:0000313" key="6">
    <source>
        <dbReference type="EMBL" id="KAG2496434.1"/>
    </source>
</evidence>